<protein>
    <submittedName>
        <fullName evidence="1">Uncharacterized protein</fullName>
    </submittedName>
</protein>
<proteinExistence type="predicted"/>
<organism evidence="1 2">
    <name type="scientific">Stylosanthes scabra</name>
    <dbReference type="NCBI Taxonomy" id="79078"/>
    <lineage>
        <taxon>Eukaryota</taxon>
        <taxon>Viridiplantae</taxon>
        <taxon>Streptophyta</taxon>
        <taxon>Embryophyta</taxon>
        <taxon>Tracheophyta</taxon>
        <taxon>Spermatophyta</taxon>
        <taxon>Magnoliopsida</taxon>
        <taxon>eudicotyledons</taxon>
        <taxon>Gunneridae</taxon>
        <taxon>Pentapetalae</taxon>
        <taxon>rosids</taxon>
        <taxon>fabids</taxon>
        <taxon>Fabales</taxon>
        <taxon>Fabaceae</taxon>
        <taxon>Papilionoideae</taxon>
        <taxon>50 kb inversion clade</taxon>
        <taxon>dalbergioids sensu lato</taxon>
        <taxon>Dalbergieae</taxon>
        <taxon>Pterocarpus clade</taxon>
        <taxon>Stylosanthes</taxon>
    </lineage>
</organism>
<comment type="caution">
    <text evidence="1">The sequence shown here is derived from an EMBL/GenBank/DDBJ whole genome shotgun (WGS) entry which is preliminary data.</text>
</comment>
<sequence>MEYSNNTWGIACCAMVRLKVCTICFSRARPLGLSSVRCCKTADRCGCGLMIRNLASSAGVLLMFQKAKGKE</sequence>
<keyword evidence="2" id="KW-1185">Reference proteome</keyword>
<dbReference type="Proteomes" id="UP001341840">
    <property type="component" value="Unassembled WGS sequence"/>
</dbReference>
<evidence type="ECO:0000313" key="1">
    <source>
        <dbReference type="EMBL" id="MED6133860.1"/>
    </source>
</evidence>
<gene>
    <name evidence="1" type="ORF">PIB30_032209</name>
</gene>
<evidence type="ECO:0000313" key="2">
    <source>
        <dbReference type="Proteomes" id="UP001341840"/>
    </source>
</evidence>
<accession>A0ABU6SC87</accession>
<name>A0ABU6SC87_9FABA</name>
<dbReference type="EMBL" id="JASCZI010060556">
    <property type="protein sequence ID" value="MED6133860.1"/>
    <property type="molecule type" value="Genomic_DNA"/>
</dbReference>
<reference evidence="1 2" key="1">
    <citation type="journal article" date="2023" name="Plants (Basel)">
        <title>Bridging the Gap: Combining Genomics and Transcriptomics Approaches to Understand Stylosanthes scabra, an Orphan Legume from the Brazilian Caatinga.</title>
        <authorList>
            <person name="Ferreira-Neto J.R.C."/>
            <person name="da Silva M.D."/>
            <person name="Binneck E."/>
            <person name="de Melo N.F."/>
            <person name="da Silva R.H."/>
            <person name="de Melo A.L.T.M."/>
            <person name="Pandolfi V."/>
            <person name="Bustamante F.O."/>
            <person name="Brasileiro-Vidal A.C."/>
            <person name="Benko-Iseppon A.M."/>
        </authorList>
    </citation>
    <scope>NUCLEOTIDE SEQUENCE [LARGE SCALE GENOMIC DNA]</scope>
    <source>
        <tissue evidence="1">Leaves</tissue>
    </source>
</reference>